<proteinExistence type="predicted"/>
<name>A0A261S313_9BORD</name>
<dbReference type="OrthoDB" id="6995011at2"/>
<sequence>MNVHTNKQHRDIHSVTVDEAEVHRLIAEVVAHKVGVNLDAASVTWHAYHSSRDTSTGIRHDVRVEIIDDHMPQAMPEAPGWV</sequence>
<organism evidence="1 2">
    <name type="scientific">Bordetella genomosp. 10</name>
    <dbReference type="NCBI Taxonomy" id="1416804"/>
    <lineage>
        <taxon>Bacteria</taxon>
        <taxon>Pseudomonadati</taxon>
        <taxon>Pseudomonadota</taxon>
        <taxon>Betaproteobacteria</taxon>
        <taxon>Burkholderiales</taxon>
        <taxon>Alcaligenaceae</taxon>
        <taxon>Bordetella</taxon>
    </lineage>
</organism>
<accession>A0A261S313</accession>
<dbReference type="EMBL" id="NEVM01000005">
    <property type="protein sequence ID" value="OZI31744.1"/>
    <property type="molecule type" value="Genomic_DNA"/>
</dbReference>
<evidence type="ECO:0000313" key="1">
    <source>
        <dbReference type="EMBL" id="OZI31744.1"/>
    </source>
</evidence>
<gene>
    <name evidence="1" type="ORF">CAL29_28135</name>
</gene>
<evidence type="ECO:0000313" key="2">
    <source>
        <dbReference type="Proteomes" id="UP000216020"/>
    </source>
</evidence>
<comment type="caution">
    <text evidence="1">The sequence shown here is derived from an EMBL/GenBank/DDBJ whole genome shotgun (WGS) entry which is preliminary data.</text>
</comment>
<reference evidence="2" key="1">
    <citation type="submission" date="2017-05" db="EMBL/GenBank/DDBJ databases">
        <title>Complete and WGS of Bordetella genogroups.</title>
        <authorList>
            <person name="Spilker T."/>
            <person name="Lipuma J."/>
        </authorList>
    </citation>
    <scope>NUCLEOTIDE SEQUENCE [LARGE SCALE GENOMIC DNA]</scope>
    <source>
        <strain evidence="2">AU16122</strain>
    </source>
</reference>
<protein>
    <submittedName>
        <fullName evidence="1">Uncharacterized protein</fullName>
    </submittedName>
</protein>
<dbReference type="Proteomes" id="UP000216020">
    <property type="component" value="Unassembled WGS sequence"/>
</dbReference>
<dbReference type="AlphaFoldDB" id="A0A261S313"/>
<dbReference type="RefSeq" id="WP_094856150.1">
    <property type="nucleotide sequence ID" value="NZ_NEVM01000005.1"/>
</dbReference>
<keyword evidence="2" id="KW-1185">Reference proteome</keyword>